<dbReference type="STRING" id="331657.A0A4U0UIC7"/>
<organism evidence="2 3">
    <name type="scientific">Cryomyces minteri</name>
    <dbReference type="NCBI Taxonomy" id="331657"/>
    <lineage>
        <taxon>Eukaryota</taxon>
        <taxon>Fungi</taxon>
        <taxon>Dikarya</taxon>
        <taxon>Ascomycota</taxon>
        <taxon>Pezizomycotina</taxon>
        <taxon>Dothideomycetes</taxon>
        <taxon>Dothideomycetes incertae sedis</taxon>
        <taxon>Cryomyces</taxon>
    </lineage>
</organism>
<feature type="non-terminal residue" evidence="2">
    <location>
        <position position="126"/>
    </location>
</feature>
<sequence>MMANTEHSTGVEDTPAAGLAPTHTYVPNIGYEQTADASYQLQDASDTGPTNNGDATDYDDLFDGDEDDDEIEEDEIDAANPNDYTKSYNRQRRLHDSSVPSSQKPRSNPQKPTANTRASVDDQISS</sequence>
<dbReference type="OrthoDB" id="205248at2759"/>
<evidence type="ECO:0000256" key="1">
    <source>
        <dbReference type="SAM" id="MobiDB-lite"/>
    </source>
</evidence>
<comment type="caution">
    <text evidence="2">The sequence shown here is derived from an EMBL/GenBank/DDBJ whole genome shotgun (WGS) entry which is preliminary data.</text>
</comment>
<dbReference type="EMBL" id="NAJN01003808">
    <property type="protein sequence ID" value="TKA35197.1"/>
    <property type="molecule type" value="Genomic_DNA"/>
</dbReference>
<dbReference type="Proteomes" id="UP000308768">
    <property type="component" value="Unassembled WGS sequence"/>
</dbReference>
<feature type="compositionally biased region" description="Polar residues" evidence="1">
    <location>
        <begin position="35"/>
        <end position="54"/>
    </location>
</feature>
<gene>
    <name evidence="2" type="ORF">B0A49_13848</name>
</gene>
<proteinExistence type="predicted"/>
<feature type="compositionally biased region" description="Polar residues" evidence="1">
    <location>
        <begin position="98"/>
        <end position="126"/>
    </location>
</feature>
<protein>
    <submittedName>
        <fullName evidence="2">Uncharacterized protein</fullName>
    </submittedName>
</protein>
<feature type="region of interest" description="Disordered" evidence="1">
    <location>
        <begin position="1"/>
        <end position="126"/>
    </location>
</feature>
<evidence type="ECO:0000313" key="2">
    <source>
        <dbReference type="EMBL" id="TKA35197.1"/>
    </source>
</evidence>
<evidence type="ECO:0000313" key="3">
    <source>
        <dbReference type="Proteomes" id="UP000308768"/>
    </source>
</evidence>
<accession>A0A4U0UIC7</accession>
<reference evidence="2 3" key="1">
    <citation type="submission" date="2017-03" db="EMBL/GenBank/DDBJ databases">
        <title>Genomes of endolithic fungi from Antarctica.</title>
        <authorList>
            <person name="Coleine C."/>
            <person name="Masonjones S."/>
            <person name="Stajich J.E."/>
        </authorList>
    </citation>
    <scope>NUCLEOTIDE SEQUENCE [LARGE SCALE GENOMIC DNA]</scope>
    <source>
        <strain evidence="2 3">CCFEE 5187</strain>
    </source>
</reference>
<keyword evidence="3" id="KW-1185">Reference proteome</keyword>
<dbReference type="AlphaFoldDB" id="A0A4U0UIC7"/>
<feature type="compositionally biased region" description="Acidic residues" evidence="1">
    <location>
        <begin position="56"/>
        <end position="77"/>
    </location>
</feature>
<name>A0A4U0UIC7_9PEZI</name>